<reference evidence="3" key="1">
    <citation type="journal article" date="2023" name="Science">
        <title>Genome structures resolve the early diversification of teleost fishes.</title>
        <authorList>
            <person name="Parey E."/>
            <person name="Louis A."/>
            <person name="Montfort J."/>
            <person name="Bouchez O."/>
            <person name="Roques C."/>
            <person name="Iampietro C."/>
            <person name="Lluch J."/>
            <person name="Castinel A."/>
            <person name="Donnadieu C."/>
            <person name="Desvignes T."/>
            <person name="Floi Bucao C."/>
            <person name="Jouanno E."/>
            <person name="Wen M."/>
            <person name="Mejri S."/>
            <person name="Dirks R."/>
            <person name="Jansen H."/>
            <person name="Henkel C."/>
            <person name="Chen W.J."/>
            <person name="Zahm M."/>
            <person name="Cabau C."/>
            <person name="Klopp C."/>
            <person name="Thompson A.W."/>
            <person name="Robinson-Rechavi M."/>
            <person name="Braasch I."/>
            <person name="Lecointre G."/>
            <person name="Bobe J."/>
            <person name="Postlethwait J.H."/>
            <person name="Berthelot C."/>
            <person name="Roest Crollius H."/>
            <person name="Guiguen Y."/>
        </authorList>
    </citation>
    <scope>NUCLEOTIDE SEQUENCE</scope>
    <source>
        <strain evidence="3">WJC10195</strain>
    </source>
</reference>
<organism evidence="3 4">
    <name type="scientific">Synaphobranchus kaupii</name>
    <name type="common">Kaup's arrowtooth eel</name>
    <dbReference type="NCBI Taxonomy" id="118154"/>
    <lineage>
        <taxon>Eukaryota</taxon>
        <taxon>Metazoa</taxon>
        <taxon>Chordata</taxon>
        <taxon>Craniata</taxon>
        <taxon>Vertebrata</taxon>
        <taxon>Euteleostomi</taxon>
        <taxon>Actinopterygii</taxon>
        <taxon>Neopterygii</taxon>
        <taxon>Teleostei</taxon>
        <taxon>Anguilliformes</taxon>
        <taxon>Synaphobranchidae</taxon>
        <taxon>Synaphobranchus</taxon>
    </lineage>
</organism>
<gene>
    <name evidence="3" type="ORF">SKAU_G00025300</name>
</gene>
<feature type="signal peptide" evidence="2">
    <location>
        <begin position="1"/>
        <end position="20"/>
    </location>
</feature>
<feature type="region of interest" description="Disordered" evidence="1">
    <location>
        <begin position="177"/>
        <end position="205"/>
    </location>
</feature>
<proteinExistence type="predicted"/>
<keyword evidence="2" id="KW-0732">Signal</keyword>
<feature type="chain" id="PRO_5040388476" description="Reelin" evidence="2">
    <location>
        <begin position="21"/>
        <end position="205"/>
    </location>
</feature>
<dbReference type="AlphaFoldDB" id="A0A9Q1GEH9"/>
<sequence length="205" mass="21285">MARASFGGALSCALLALALGSGMDLGSPPSGFYPRFNPFFFLCTHHGDMEGAGMAEGGGEVLLTLQIAGNPAAYTPGQEYQDIATRHQRPYRRAVTPNSAAAPPGFPRCVNVLVLSAGARRARGGVPGPAGVLRVTRGSETAAGFRRWSGTLRLMTPGFHGGLTDKFERHGQVLLRGEKQGSAPGLTADRGKSDICPGSPSIPAP</sequence>
<name>A0A9Q1GEH9_SYNKA</name>
<comment type="caution">
    <text evidence="3">The sequence shown here is derived from an EMBL/GenBank/DDBJ whole genome shotgun (WGS) entry which is preliminary data.</text>
</comment>
<protein>
    <recommendedName>
        <fullName evidence="5">Reelin</fullName>
    </recommendedName>
</protein>
<dbReference type="EMBL" id="JAINUF010000001">
    <property type="protein sequence ID" value="KAJ8381752.1"/>
    <property type="molecule type" value="Genomic_DNA"/>
</dbReference>
<keyword evidence="4" id="KW-1185">Reference proteome</keyword>
<evidence type="ECO:0000256" key="1">
    <source>
        <dbReference type="SAM" id="MobiDB-lite"/>
    </source>
</evidence>
<accession>A0A9Q1GEH9</accession>
<evidence type="ECO:0000313" key="3">
    <source>
        <dbReference type="EMBL" id="KAJ8381752.1"/>
    </source>
</evidence>
<dbReference type="OrthoDB" id="1924787at2759"/>
<evidence type="ECO:0008006" key="5">
    <source>
        <dbReference type="Google" id="ProtNLM"/>
    </source>
</evidence>
<dbReference type="Proteomes" id="UP001152622">
    <property type="component" value="Chromosome 1"/>
</dbReference>
<evidence type="ECO:0000256" key="2">
    <source>
        <dbReference type="SAM" id="SignalP"/>
    </source>
</evidence>
<evidence type="ECO:0000313" key="4">
    <source>
        <dbReference type="Proteomes" id="UP001152622"/>
    </source>
</evidence>